<dbReference type="RefSeq" id="WP_380621781.1">
    <property type="nucleotide sequence ID" value="NZ_JBHSDK010000016.1"/>
</dbReference>
<keyword evidence="1" id="KW-0812">Transmembrane</keyword>
<feature type="transmembrane region" description="Helical" evidence="1">
    <location>
        <begin position="58"/>
        <end position="80"/>
    </location>
</feature>
<dbReference type="EMBL" id="JBHSDK010000016">
    <property type="protein sequence ID" value="MFC4336165.1"/>
    <property type="molecule type" value="Genomic_DNA"/>
</dbReference>
<keyword evidence="3" id="KW-1185">Reference proteome</keyword>
<proteinExistence type="predicted"/>
<protein>
    <submittedName>
        <fullName evidence="2">Uncharacterized protein</fullName>
    </submittedName>
</protein>
<dbReference type="Proteomes" id="UP001595823">
    <property type="component" value="Unassembled WGS sequence"/>
</dbReference>
<reference evidence="3" key="1">
    <citation type="journal article" date="2019" name="Int. J. Syst. Evol. Microbiol.">
        <title>The Global Catalogue of Microorganisms (GCM) 10K type strain sequencing project: providing services to taxonomists for standard genome sequencing and annotation.</title>
        <authorList>
            <consortium name="The Broad Institute Genomics Platform"/>
            <consortium name="The Broad Institute Genome Sequencing Center for Infectious Disease"/>
            <person name="Wu L."/>
            <person name="Ma J."/>
        </authorList>
    </citation>
    <scope>NUCLEOTIDE SEQUENCE [LARGE SCALE GENOMIC DNA]</scope>
    <source>
        <strain evidence="3">IBRC-M 10908</strain>
    </source>
</reference>
<keyword evidence="1" id="KW-1133">Transmembrane helix</keyword>
<organism evidence="2 3">
    <name type="scientific">Salininema proteolyticum</name>
    <dbReference type="NCBI Taxonomy" id="1607685"/>
    <lineage>
        <taxon>Bacteria</taxon>
        <taxon>Bacillati</taxon>
        <taxon>Actinomycetota</taxon>
        <taxon>Actinomycetes</taxon>
        <taxon>Glycomycetales</taxon>
        <taxon>Glycomycetaceae</taxon>
        <taxon>Salininema</taxon>
    </lineage>
</organism>
<keyword evidence="1" id="KW-0472">Membrane</keyword>
<name>A0ABV8TZB3_9ACTN</name>
<gene>
    <name evidence="2" type="ORF">ACFPET_13230</name>
</gene>
<evidence type="ECO:0000256" key="1">
    <source>
        <dbReference type="SAM" id="Phobius"/>
    </source>
</evidence>
<accession>A0ABV8TZB3</accession>
<evidence type="ECO:0000313" key="2">
    <source>
        <dbReference type="EMBL" id="MFC4336165.1"/>
    </source>
</evidence>
<feature type="transmembrane region" description="Helical" evidence="1">
    <location>
        <begin position="21"/>
        <end position="46"/>
    </location>
</feature>
<sequence length="89" mass="9804">MKRKRNGAPTPEKFRNPISHLLKTVFSGIAALAVLIFSAWAVYAWIRTGNSELAKHAAELAIVLVGAYLTMHGILTPISVPERHRRITG</sequence>
<evidence type="ECO:0000313" key="3">
    <source>
        <dbReference type="Proteomes" id="UP001595823"/>
    </source>
</evidence>
<comment type="caution">
    <text evidence="2">The sequence shown here is derived from an EMBL/GenBank/DDBJ whole genome shotgun (WGS) entry which is preliminary data.</text>
</comment>